<dbReference type="InterPro" id="IPR056884">
    <property type="entry name" value="NPHP3-like_N"/>
</dbReference>
<feature type="non-terminal residue" evidence="3">
    <location>
        <position position="1"/>
    </location>
</feature>
<keyword evidence="4" id="KW-1185">Reference proteome</keyword>
<dbReference type="PANTHER" id="PTHR10039:SF14">
    <property type="entry name" value="NACHT DOMAIN-CONTAINING PROTEIN"/>
    <property type="match status" value="1"/>
</dbReference>
<gene>
    <name evidence="3" type="ORF">BDP27DRAFT_1333503</name>
</gene>
<name>A0A9P5U3E6_9AGAR</name>
<evidence type="ECO:0000313" key="4">
    <source>
        <dbReference type="Proteomes" id="UP000772434"/>
    </source>
</evidence>
<evidence type="ECO:0000256" key="1">
    <source>
        <dbReference type="ARBA" id="ARBA00022737"/>
    </source>
</evidence>
<keyword evidence="1" id="KW-0677">Repeat</keyword>
<dbReference type="OrthoDB" id="3266532at2759"/>
<reference evidence="3" key="1">
    <citation type="submission" date="2020-11" db="EMBL/GenBank/DDBJ databases">
        <authorList>
            <consortium name="DOE Joint Genome Institute"/>
            <person name="Ahrendt S."/>
            <person name="Riley R."/>
            <person name="Andreopoulos W."/>
            <person name="Labutti K."/>
            <person name="Pangilinan J."/>
            <person name="Ruiz-Duenas F.J."/>
            <person name="Barrasa J.M."/>
            <person name="Sanchez-Garcia M."/>
            <person name="Camarero S."/>
            <person name="Miyauchi S."/>
            <person name="Serrano A."/>
            <person name="Linde D."/>
            <person name="Babiker R."/>
            <person name="Drula E."/>
            <person name="Ayuso-Fernandez I."/>
            <person name="Pacheco R."/>
            <person name="Padilla G."/>
            <person name="Ferreira P."/>
            <person name="Barriuso J."/>
            <person name="Kellner H."/>
            <person name="Castanera R."/>
            <person name="Alfaro M."/>
            <person name="Ramirez L."/>
            <person name="Pisabarro A.G."/>
            <person name="Kuo A."/>
            <person name="Tritt A."/>
            <person name="Lipzen A."/>
            <person name="He G."/>
            <person name="Yan M."/>
            <person name="Ng V."/>
            <person name="Cullen D."/>
            <person name="Martin F."/>
            <person name="Rosso M.-N."/>
            <person name="Henrissat B."/>
            <person name="Hibbett D."/>
            <person name="Martinez A.T."/>
            <person name="Grigoriev I.V."/>
        </authorList>
    </citation>
    <scope>NUCLEOTIDE SEQUENCE</scope>
    <source>
        <strain evidence="3">AH 40177</strain>
    </source>
</reference>
<dbReference type="EMBL" id="JADNRY010000122">
    <property type="protein sequence ID" value="KAF9064517.1"/>
    <property type="molecule type" value="Genomic_DNA"/>
</dbReference>
<dbReference type="PANTHER" id="PTHR10039">
    <property type="entry name" value="AMELOGENIN"/>
    <property type="match status" value="1"/>
</dbReference>
<dbReference type="Gene3D" id="3.40.50.300">
    <property type="entry name" value="P-loop containing nucleotide triphosphate hydrolases"/>
    <property type="match status" value="1"/>
</dbReference>
<dbReference type="Proteomes" id="UP000772434">
    <property type="component" value="Unassembled WGS sequence"/>
</dbReference>
<accession>A0A9P5U3E6</accession>
<sequence>MLPSRFFPGAHNFLINESQFVQDNSTTINNYHPTTPSRCLAPQYEETDFFVGKDIKQKLREELKFVENAGIDDDKICLPDTRREIIKDITKWVQLKDDNTSRTYILCGEAGTGKSAIAHAVGKELQEQQLLVVFFAFNRSLLESRTPSNALRTIAYNLGVGDNDFAEGLFQAFEGDPTISGSTNEPRDRLLSVLMSGKRDVPSNFRVFATSRLENDVIVYVDKFIKRDSSAKVQKMTDIKGTDEDIYRFVVKKMTSQGGGLGILEESQVLPMASTVCKELRGGGKGGLSVQIRFQDFMATAPGSIKTLTPLDKLYMIILEECFDDEAMERYQDVMGLVLSVFEPLSRTSLKRIQIMCPQHQSRNRDGERRDTTIDAVVCFLGSLFAGVDMLDTPVRPVHTSIRDFLLDEGQSGKFAINTSQGHTTLVWGSLHLMIKDLHFNMCNLKSSYVFNSEVRDMKEMIAKGIPLELEYASCFWDEHLSQIEVDKSVVTLLEEFWYRSSLFWLEVLSVLQRIHVVSRAIENVRKFIGSGDKVCKLGVLRRLFLADHNSFKTLLNETQQFVRVFGQAITDSTPHLYLSAIPFIPKESILQQVY</sequence>
<feature type="domain" description="Nephrocystin 3-like N-terminal" evidence="2">
    <location>
        <begin position="88"/>
        <end position="196"/>
    </location>
</feature>
<dbReference type="AlphaFoldDB" id="A0A9P5U3E6"/>
<comment type="caution">
    <text evidence="3">The sequence shown here is derived from an EMBL/GenBank/DDBJ whole genome shotgun (WGS) entry which is preliminary data.</text>
</comment>
<evidence type="ECO:0000259" key="2">
    <source>
        <dbReference type="Pfam" id="PF24883"/>
    </source>
</evidence>
<organism evidence="3 4">
    <name type="scientific">Rhodocollybia butyracea</name>
    <dbReference type="NCBI Taxonomy" id="206335"/>
    <lineage>
        <taxon>Eukaryota</taxon>
        <taxon>Fungi</taxon>
        <taxon>Dikarya</taxon>
        <taxon>Basidiomycota</taxon>
        <taxon>Agaricomycotina</taxon>
        <taxon>Agaricomycetes</taxon>
        <taxon>Agaricomycetidae</taxon>
        <taxon>Agaricales</taxon>
        <taxon>Marasmiineae</taxon>
        <taxon>Omphalotaceae</taxon>
        <taxon>Rhodocollybia</taxon>
    </lineage>
</organism>
<protein>
    <recommendedName>
        <fullName evidence="2">Nephrocystin 3-like N-terminal domain-containing protein</fullName>
    </recommendedName>
</protein>
<dbReference type="SUPFAM" id="SSF52540">
    <property type="entry name" value="P-loop containing nucleoside triphosphate hydrolases"/>
    <property type="match status" value="1"/>
</dbReference>
<evidence type="ECO:0000313" key="3">
    <source>
        <dbReference type="EMBL" id="KAF9064517.1"/>
    </source>
</evidence>
<dbReference type="InterPro" id="IPR027417">
    <property type="entry name" value="P-loop_NTPase"/>
</dbReference>
<proteinExistence type="predicted"/>
<dbReference type="Pfam" id="PF24883">
    <property type="entry name" value="NPHP3_N"/>
    <property type="match status" value="1"/>
</dbReference>